<dbReference type="Proteomes" id="UP000183898">
    <property type="component" value="Unassembled WGS sequence"/>
</dbReference>
<dbReference type="InterPro" id="IPR002586">
    <property type="entry name" value="CobQ/CobB/MinD/ParA_Nub-bd_dom"/>
</dbReference>
<organism evidence="2 3">
    <name type="scientific">Nitrosospira multiformis</name>
    <dbReference type="NCBI Taxonomy" id="1231"/>
    <lineage>
        <taxon>Bacteria</taxon>
        <taxon>Pseudomonadati</taxon>
        <taxon>Pseudomonadota</taxon>
        <taxon>Betaproteobacteria</taxon>
        <taxon>Nitrosomonadales</taxon>
        <taxon>Nitrosomonadaceae</taxon>
        <taxon>Nitrosospira</taxon>
    </lineage>
</organism>
<dbReference type="PANTHER" id="PTHR13696">
    <property type="entry name" value="P-LOOP CONTAINING NUCLEOSIDE TRIPHOSPHATE HYDROLASE"/>
    <property type="match status" value="1"/>
</dbReference>
<accession>A0A1H8PXQ6</accession>
<dbReference type="InterPro" id="IPR027417">
    <property type="entry name" value="P-loop_NTPase"/>
</dbReference>
<dbReference type="PIRSF" id="PIRSF009320">
    <property type="entry name" value="Nuc_binding_HP_1000"/>
    <property type="match status" value="1"/>
</dbReference>
<evidence type="ECO:0000313" key="3">
    <source>
        <dbReference type="Proteomes" id="UP000183898"/>
    </source>
</evidence>
<name>A0A1H8PXQ6_9PROT</name>
<dbReference type="InterPro" id="IPR050678">
    <property type="entry name" value="DNA_Partitioning_ATPase"/>
</dbReference>
<gene>
    <name evidence="2" type="ORF">SAMN05216404_1242</name>
</gene>
<proteinExistence type="predicted"/>
<dbReference type="CDD" id="cd02042">
    <property type="entry name" value="ParAB_family"/>
    <property type="match status" value="1"/>
</dbReference>
<dbReference type="EMBL" id="FOCT01000024">
    <property type="protein sequence ID" value="SEO46333.1"/>
    <property type="molecule type" value="Genomic_DNA"/>
</dbReference>
<protein>
    <submittedName>
        <fullName evidence="2">Chromosome partitioning protein</fullName>
    </submittedName>
</protein>
<dbReference type="Pfam" id="PF01656">
    <property type="entry name" value="CbiA"/>
    <property type="match status" value="1"/>
</dbReference>
<reference evidence="2 3" key="1">
    <citation type="submission" date="2016-10" db="EMBL/GenBank/DDBJ databases">
        <authorList>
            <person name="de Groot N.N."/>
        </authorList>
    </citation>
    <scope>NUCLEOTIDE SEQUENCE [LARGE SCALE GENOMIC DNA]</scope>
    <source>
        <strain evidence="2 3">Nl18</strain>
    </source>
</reference>
<evidence type="ECO:0000313" key="2">
    <source>
        <dbReference type="EMBL" id="SEO46333.1"/>
    </source>
</evidence>
<feature type="domain" description="CobQ/CobB/MinD/ParA nucleotide binding" evidence="1">
    <location>
        <begin position="4"/>
        <end position="177"/>
    </location>
</feature>
<dbReference type="RefSeq" id="WP_074749179.1">
    <property type="nucleotide sequence ID" value="NZ_FOCT01000024.1"/>
</dbReference>
<dbReference type="SUPFAM" id="SSF52540">
    <property type="entry name" value="P-loop containing nucleoside triphosphate hydrolases"/>
    <property type="match status" value="1"/>
</dbReference>
<dbReference type="AlphaFoldDB" id="A0A1H8PXQ6"/>
<sequence length="220" mass="23790">MKTIVVLNSKGGVGKSNITRHLAVAAEMENAGAAVLCDTDPQSSLADWWNARPSETPPLAVVGVTEFSSKQPVLASRFHYLFFDTAAADAEQYAEVLRSADLIVIPVVPSPDDVRSLNRLTLPVVKKSGRPFIFVLSKARPGTQLLISTMGALSEHGVVCQTIIQQREGYAKAAYAGSTMLEDEPTGKGAAEIRELWDFVKSRIDEKTNLSKKAKGLLHV</sequence>
<dbReference type="Gene3D" id="3.40.50.300">
    <property type="entry name" value="P-loop containing nucleotide triphosphate hydrolases"/>
    <property type="match status" value="1"/>
</dbReference>
<evidence type="ECO:0000259" key="1">
    <source>
        <dbReference type="Pfam" id="PF01656"/>
    </source>
</evidence>
<dbReference type="PANTHER" id="PTHR13696:SF96">
    <property type="entry name" value="COBQ_COBB_MIND_PARA NUCLEOTIDE BINDING DOMAIN-CONTAINING PROTEIN"/>
    <property type="match status" value="1"/>
</dbReference>